<keyword evidence="1" id="KW-0732">Signal</keyword>
<evidence type="ECO:0000313" key="2">
    <source>
        <dbReference type="EMBL" id="QFJ53898.1"/>
    </source>
</evidence>
<evidence type="ECO:0000256" key="1">
    <source>
        <dbReference type="SAM" id="SignalP"/>
    </source>
</evidence>
<dbReference type="RefSeq" id="WP_151622395.1">
    <property type="nucleotide sequence ID" value="NZ_CP043028.1"/>
</dbReference>
<feature type="signal peptide" evidence="1">
    <location>
        <begin position="1"/>
        <end position="31"/>
    </location>
</feature>
<gene>
    <name evidence="2" type="ORF">FXF36_02955</name>
</gene>
<accession>A0A5P6VNG0</accession>
<name>A0A5P6VNG0_PSEXY</name>
<protein>
    <submittedName>
        <fullName evidence="2">Uncharacterized protein</fullName>
    </submittedName>
</protein>
<dbReference type="OrthoDB" id="2035694at2"/>
<evidence type="ECO:0000313" key="3">
    <source>
        <dbReference type="Proteomes" id="UP000327030"/>
    </source>
</evidence>
<dbReference type="KEGG" id="pxv:FXF36_02955"/>
<sequence length="834" mass="90361">MKILKYIKRGILPLTVAFSLALPTTSHIVYAESTNTFVPFRNYIPAYLAKNSDTTSELVTKLWAKLFYEESTWSPNSNQGKISWVDKYDDTFFGLGGTEKRVSDVVKNNNGNIALSTGDFEAFFANTLLANPKFFGQLLGLNRYKAISDNTSGTAYLREIMCSYLAQPDKYKYVSEAILKLTADHPEYLVGKPLAQVSATVNGVNKTADYWLLTTLASFYKVKTADGSGYVLSTKQTSWVESYQLALYKEYINAGGYQGNNSLAGKYPSIYELIARSKYAANNYGGDGVKGNGGNAAQNFFNYIVSTGKGGGAWLNLNDNISITGLDTIDNIEELIGMAEGYCGGLENYLLCDSSVNCRKNAVPIELYMYKLYKNNTAVNFINGNSTLNPLLNGTGGYIERFKAKHLGRNANGTLSQYIYAGPNAIEKKENSWSCACWDNLGYHDGGRPKTCSASVSATLSVGSAAFLPTAKYIIISATDGTSLAVTSGNQGNGKWTNRPDLSNWSLISNGVNIKSAIPEPTYIGEGTGSSPRRLRFDISSLSATQRANATLYVQFESYDSYSPNCPNGSGSHGTVTAKVGVSGTVEVITTYADCDVKGHTWNCDATLNSDMKTATITYTCGKNATHTHTITNAPVKVTTTDSEIVYSVFAAKLNDYKVVKRVARTTGSSDQTILLNSSNTSGSLLVSASSSKVNEPAGSKSSRIYTEANVNMYCSVHAGVIKAGAKSVTLNFNKINTKDVFKNLSITLYSSTGKIMGTNKQTVVGTQDMDIHNSQYTNDYTVRLVPAQWTDSDYENCYLVISASACAQNWTSPGNTPSPATAKIQLDSLTINY</sequence>
<feature type="chain" id="PRO_5024905489" evidence="1">
    <location>
        <begin position="32"/>
        <end position="834"/>
    </location>
</feature>
<dbReference type="AlphaFoldDB" id="A0A5P6VNG0"/>
<organism evidence="2 3">
    <name type="scientific">Pseudobutyrivibrio xylanivorans</name>
    <dbReference type="NCBI Taxonomy" id="185007"/>
    <lineage>
        <taxon>Bacteria</taxon>
        <taxon>Bacillati</taxon>
        <taxon>Bacillota</taxon>
        <taxon>Clostridia</taxon>
        <taxon>Lachnospirales</taxon>
        <taxon>Lachnospiraceae</taxon>
        <taxon>Pseudobutyrivibrio</taxon>
    </lineage>
</organism>
<dbReference type="EMBL" id="CP043028">
    <property type="protein sequence ID" value="QFJ53898.1"/>
    <property type="molecule type" value="Genomic_DNA"/>
</dbReference>
<proteinExistence type="predicted"/>
<dbReference type="Proteomes" id="UP000327030">
    <property type="component" value="Chromosome 1"/>
</dbReference>
<reference evidence="3" key="1">
    <citation type="submission" date="2019-08" db="EMBL/GenBank/DDBJ databases">
        <title>Complete Genome Sequence of the Polysaccharide-Degrading Rumen Bacterium Pseudobutyrivibrio xylanivorans MA3014.</title>
        <authorList>
            <person name="Palevich N."/>
            <person name="Maclean P.H."/>
            <person name="Kelly W.J."/>
            <person name="Leahy S.C."/>
            <person name="Rakonjac J."/>
            <person name="Attwood G.T."/>
        </authorList>
    </citation>
    <scope>NUCLEOTIDE SEQUENCE [LARGE SCALE GENOMIC DNA]</scope>
    <source>
        <strain evidence="3">MA3014</strain>
    </source>
</reference>